<dbReference type="GO" id="GO:0070403">
    <property type="term" value="F:NAD+ binding"/>
    <property type="evidence" value="ECO:0007669"/>
    <property type="project" value="InterPro"/>
</dbReference>
<dbReference type="SUPFAM" id="SSF51735">
    <property type="entry name" value="NAD(P)-binding Rossmann-fold domains"/>
    <property type="match status" value="1"/>
</dbReference>
<organism evidence="2 3">
    <name type="scientific">Corynebacterium otitidis ATCC 51513</name>
    <dbReference type="NCBI Taxonomy" id="883169"/>
    <lineage>
        <taxon>Bacteria</taxon>
        <taxon>Bacillati</taxon>
        <taxon>Actinomycetota</taxon>
        <taxon>Actinomycetes</taxon>
        <taxon>Mycobacteriales</taxon>
        <taxon>Corynebacteriaceae</taxon>
        <taxon>Corynebacterium</taxon>
    </lineage>
</organism>
<feature type="domain" description="3-hydroxyacyl-CoA dehydrogenase NAD binding" evidence="1">
    <location>
        <begin position="7"/>
        <end position="49"/>
    </location>
</feature>
<dbReference type="InterPro" id="IPR036291">
    <property type="entry name" value="NAD(P)-bd_dom_sf"/>
</dbReference>
<proteinExistence type="predicted"/>
<evidence type="ECO:0000313" key="3">
    <source>
        <dbReference type="Proteomes" id="UP000006078"/>
    </source>
</evidence>
<dbReference type="Proteomes" id="UP000006078">
    <property type="component" value="Unassembled WGS sequence"/>
</dbReference>
<name>K0YEH1_9CORY</name>
<dbReference type="InterPro" id="IPR006176">
    <property type="entry name" value="3-OHacyl-CoA_DH_NAD-bd"/>
</dbReference>
<gene>
    <name evidence="2" type="ORF">HMPREF9719_01334</name>
</gene>
<evidence type="ECO:0000259" key="1">
    <source>
        <dbReference type="Pfam" id="PF02737"/>
    </source>
</evidence>
<dbReference type="HOGENOM" id="CLU_3067378_0_0_11"/>
<sequence>MADRKNLTVFGTGVLGSQIILQAAYNGKNVVAYDIAQEPLDRLPDRWERLRKD</sequence>
<protein>
    <recommendedName>
        <fullName evidence="1">3-hydroxyacyl-CoA dehydrogenase NAD binding domain-containing protein</fullName>
    </recommendedName>
</protein>
<accession>K0YEH1</accession>
<keyword evidence="3" id="KW-1185">Reference proteome</keyword>
<dbReference type="AlphaFoldDB" id="K0YEH1"/>
<reference evidence="2 3" key="1">
    <citation type="submission" date="2012-08" db="EMBL/GenBank/DDBJ databases">
        <title>The Genome Sequence of Turicella otitidis ATCC 51513.</title>
        <authorList>
            <consortium name="The Broad Institute Genome Sequencing Platform"/>
            <person name="Earl A."/>
            <person name="Ward D."/>
            <person name="Feldgarden M."/>
            <person name="Gevers D."/>
            <person name="Huys G."/>
            <person name="Walker B."/>
            <person name="Young S.K."/>
            <person name="Zeng Q."/>
            <person name="Gargeya S."/>
            <person name="Fitzgerald M."/>
            <person name="Haas B."/>
            <person name="Abouelleil A."/>
            <person name="Alvarado L."/>
            <person name="Arachchi H.M."/>
            <person name="Berlin A.M."/>
            <person name="Chapman S.B."/>
            <person name="Goldberg J."/>
            <person name="Griggs A."/>
            <person name="Gujja S."/>
            <person name="Hansen M."/>
            <person name="Howarth C."/>
            <person name="Imamovic A."/>
            <person name="Larimer J."/>
            <person name="McCowen C."/>
            <person name="Montmayeur A."/>
            <person name="Murphy C."/>
            <person name="Neiman D."/>
            <person name="Pearson M."/>
            <person name="Priest M."/>
            <person name="Roberts A."/>
            <person name="Saif S."/>
            <person name="Shea T."/>
            <person name="Sisk P."/>
            <person name="Sykes S."/>
            <person name="Wortman J."/>
            <person name="Nusbaum C."/>
            <person name="Birren B."/>
        </authorList>
    </citation>
    <scope>NUCLEOTIDE SEQUENCE [LARGE SCALE GENOMIC DNA]</scope>
    <source>
        <strain evidence="2 3">ATCC 51513</strain>
    </source>
</reference>
<comment type="caution">
    <text evidence="2">The sequence shown here is derived from an EMBL/GenBank/DDBJ whole genome shotgun (WGS) entry which is preliminary data.</text>
</comment>
<dbReference type="GO" id="GO:0006631">
    <property type="term" value="P:fatty acid metabolic process"/>
    <property type="evidence" value="ECO:0007669"/>
    <property type="project" value="InterPro"/>
</dbReference>
<evidence type="ECO:0000313" key="2">
    <source>
        <dbReference type="EMBL" id="EJZ81726.1"/>
    </source>
</evidence>
<dbReference type="Pfam" id="PF02737">
    <property type="entry name" value="3HCDH_N"/>
    <property type="match status" value="1"/>
</dbReference>
<dbReference type="EMBL" id="AHAE01000065">
    <property type="protein sequence ID" value="EJZ81726.1"/>
    <property type="molecule type" value="Genomic_DNA"/>
</dbReference>
<dbReference type="eggNOG" id="COG1250">
    <property type="taxonomic scope" value="Bacteria"/>
</dbReference>
<dbReference type="Gene3D" id="3.40.50.720">
    <property type="entry name" value="NAD(P)-binding Rossmann-like Domain"/>
    <property type="match status" value="1"/>
</dbReference>